<dbReference type="Proteomes" id="UP001465668">
    <property type="component" value="Unassembled WGS sequence"/>
</dbReference>
<evidence type="ECO:0000313" key="2">
    <source>
        <dbReference type="EMBL" id="KAK9776482.1"/>
    </source>
</evidence>
<organism evidence="2 3">
    <name type="scientific">Seiridium cardinale</name>
    <dbReference type="NCBI Taxonomy" id="138064"/>
    <lineage>
        <taxon>Eukaryota</taxon>
        <taxon>Fungi</taxon>
        <taxon>Dikarya</taxon>
        <taxon>Ascomycota</taxon>
        <taxon>Pezizomycotina</taxon>
        <taxon>Sordariomycetes</taxon>
        <taxon>Xylariomycetidae</taxon>
        <taxon>Amphisphaeriales</taxon>
        <taxon>Sporocadaceae</taxon>
        <taxon>Seiridium</taxon>
    </lineage>
</organism>
<comment type="caution">
    <text evidence="2">The sequence shown here is derived from an EMBL/GenBank/DDBJ whole genome shotgun (WGS) entry which is preliminary data.</text>
</comment>
<sequence length="689" mass="77127">MQPFQYAEELDSASIRLLSFSNTILEAPGYQLAVLVDTYPIASLPVYHALSYTWGPPTHGEKDYTDADKILIEVNGGEFSVFPNLFDALMTLRDARHSQRYWIDAICINQDDTRERAFQVGLMEQIYSKAARVEIWLGKAHSPLTTDLIRKTASLGDYGPILEKEFSRQRSLEKDRDESIAAEYGLPPFTDDVWKDLIHLFQRTWFDRAWVLQEIALSQDAVVLLEPDPLPWDDLVQCSWFLRGSGVAAIISKYQDDHNPINDSSRLIGQSAMNINLLNTWRSKPWDEFDFHLPLFGDLKNPKVVTHFLFMALVTCRPSRATDVRDKVYSLLGIIGAVAKHLELPMLHLKADYGPESTSATVFTDATKVIIRDCDHLRILGCVGQSARKPTRDLPSWVPDFAEDSASNTIGTIHRTVNGPKLDAPKDKTYGQKKFFADGNSLHVTGVRIGRIIANSESNPTGWTKGLKLLLDRAATYAPTGQGRIEAFWRTMICDVDRFNHPLIHEMGDSFMCWMAGMIIRGLTDDILSGVNPLTSLDAYRFIQEFEADQDADQMPSFAFVEECSRNAGLALNDSGSVQVDTEAFLLALSPGKLYEASAVLTLMNRGFFVTDEGHFGLGPKSLEVDDTVFIVSGCPTPLILRGELAEEGDINMKLRNSRYELIGEAYVHGVMHGEAIGEDTEWVEICLV</sequence>
<name>A0ABR2XS25_9PEZI</name>
<dbReference type="InterPro" id="IPR052895">
    <property type="entry name" value="HetReg/Transcr_Mod"/>
</dbReference>
<gene>
    <name evidence="2" type="ORF">SCAR479_06805</name>
</gene>
<dbReference type="PANTHER" id="PTHR24148:SF73">
    <property type="entry name" value="HET DOMAIN PROTEIN (AFU_ORTHOLOGUE AFUA_8G01020)"/>
    <property type="match status" value="1"/>
</dbReference>
<dbReference type="EMBL" id="JARVKM010000027">
    <property type="protein sequence ID" value="KAK9776482.1"/>
    <property type="molecule type" value="Genomic_DNA"/>
</dbReference>
<keyword evidence="3" id="KW-1185">Reference proteome</keyword>
<dbReference type="Pfam" id="PF26639">
    <property type="entry name" value="Het-6_barrel"/>
    <property type="match status" value="1"/>
</dbReference>
<reference evidence="2 3" key="1">
    <citation type="submission" date="2024-02" db="EMBL/GenBank/DDBJ databases">
        <title>First draft genome assembly of two strains of Seiridium cardinale.</title>
        <authorList>
            <person name="Emiliani G."/>
            <person name="Scali E."/>
        </authorList>
    </citation>
    <scope>NUCLEOTIDE SEQUENCE [LARGE SCALE GENOMIC DNA]</scope>
    <source>
        <strain evidence="2 3">BM-138-000479</strain>
    </source>
</reference>
<dbReference type="Pfam" id="PF06985">
    <property type="entry name" value="HET"/>
    <property type="match status" value="1"/>
</dbReference>
<proteinExistence type="predicted"/>
<evidence type="ECO:0000259" key="1">
    <source>
        <dbReference type="Pfam" id="PF06985"/>
    </source>
</evidence>
<dbReference type="PANTHER" id="PTHR24148">
    <property type="entry name" value="ANKYRIN REPEAT DOMAIN-CONTAINING PROTEIN 39 HOMOLOG-RELATED"/>
    <property type="match status" value="1"/>
</dbReference>
<dbReference type="InterPro" id="IPR010730">
    <property type="entry name" value="HET"/>
</dbReference>
<protein>
    <submittedName>
        <fullName evidence="2">Ankyrin and het domain protein</fullName>
    </submittedName>
</protein>
<evidence type="ECO:0000313" key="3">
    <source>
        <dbReference type="Proteomes" id="UP001465668"/>
    </source>
</evidence>
<accession>A0ABR2XS25</accession>
<feature type="domain" description="Heterokaryon incompatibility" evidence="1">
    <location>
        <begin position="47"/>
        <end position="214"/>
    </location>
</feature>